<evidence type="ECO:0000259" key="8">
    <source>
        <dbReference type="Pfam" id="PF06429"/>
    </source>
</evidence>
<dbReference type="Proteomes" id="UP000192917">
    <property type="component" value="Unassembled WGS sequence"/>
</dbReference>
<accession>A0A1Y6CJ28</accession>
<dbReference type="Pfam" id="PF06429">
    <property type="entry name" value="Flg_bbr_C"/>
    <property type="match status" value="1"/>
</dbReference>
<dbReference type="STRING" id="560819.SAMN05428998_12793"/>
<keyword evidence="10" id="KW-1185">Reference proteome</keyword>
<keyword evidence="4 6" id="KW-0975">Bacterial flagellum</keyword>
<protein>
    <recommendedName>
        <fullName evidence="3 6">Flagellar basal-body rod protein FlgC</fullName>
    </recommendedName>
</protein>
<evidence type="ECO:0000313" key="10">
    <source>
        <dbReference type="Proteomes" id="UP000192917"/>
    </source>
</evidence>
<dbReference type="InterPro" id="IPR019776">
    <property type="entry name" value="Flagellar_basal_body_rod_CS"/>
</dbReference>
<dbReference type="PROSITE" id="PS00588">
    <property type="entry name" value="FLAGELLA_BB_ROD"/>
    <property type="match status" value="1"/>
</dbReference>
<evidence type="ECO:0000256" key="4">
    <source>
        <dbReference type="ARBA" id="ARBA00023143"/>
    </source>
</evidence>
<keyword evidence="9" id="KW-0966">Cell projection</keyword>
<dbReference type="GO" id="GO:0071978">
    <property type="term" value="P:bacterial-type flagellum-dependent swarming motility"/>
    <property type="evidence" value="ECO:0007669"/>
    <property type="project" value="TreeGrafter"/>
</dbReference>
<feature type="domain" description="Flagellar basal-body/hook protein C-terminal" evidence="8">
    <location>
        <begin position="89"/>
        <end position="131"/>
    </location>
</feature>
<dbReference type="InterPro" id="IPR001444">
    <property type="entry name" value="Flag_bb_rod_N"/>
</dbReference>
<dbReference type="Pfam" id="PF00460">
    <property type="entry name" value="Flg_bb_rod"/>
    <property type="match status" value="1"/>
</dbReference>
<organism evidence="9 10">
    <name type="scientific">Tistlia consotensis USBA 355</name>
    <dbReference type="NCBI Taxonomy" id="560819"/>
    <lineage>
        <taxon>Bacteria</taxon>
        <taxon>Pseudomonadati</taxon>
        <taxon>Pseudomonadota</taxon>
        <taxon>Alphaproteobacteria</taxon>
        <taxon>Rhodospirillales</taxon>
        <taxon>Rhodovibrionaceae</taxon>
        <taxon>Tistlia</taxon>
    </lineage>
</organism>
<comment type="similarity">
    <text evidence="2">Belongs to the flagella basal body rod proteins family.</text>
</comment>
<evidence type="ECO:0000313" key="9">
    <source>
        <dbReference type="EMBL" id="SMF68155.1"/>
    </source>
</evidence>
<dbReference type="GO" id="GO:0030694">
    <property type="term" value="C:bacterial-type flagellum basal body, rod"/>
    <property type="evidence" value="ECO:0007669"/>
    <property type="project" value="UniProtKB-UniRule"/>
</dbReference>
<evidence type="ECO:0000259" key="7">
    <source>
        <dbReference type="Pfam" id="PF00460"/>
    </source>
</evidence>
<gene>
    <name evidence="9" type="ORF">SAMN05428998_12793</name>
</gene>
<evidence type="ECO:0000256" key="6">
    <source>
        <dbReference type="RuleBase" id="RU362062"/>
    </source>
</evidence>
<dbReference type="PANTHER" id="PTHR30435">
    <property type="entry name" value="FLAGELLAR PROTEIN"/>
    <property type="match status" value="1"/>
</dbReference>
<sequence length="135" mass="15119">MDLYKSMQISASGMKAQGTRLRVISENIANADSTGETPGAQPYRRKVVTFGETMDRELKVPLVQVKNISTDQSEFTRKYDPGHPAADKDGYVLIPNVNPLIEVTDMREAQRSYEANLKVLETTRSMLENTLGILR</sequence>
<evidence type="ECO:0000256" key="2">
    <source>
        <dbReference type="ARBA" id="ARBA00009677"/>
    </source>
</evidence>
<comment type="subcellular location">
    <subcellularLocation>
        <location evidence="1 6">Bacterial flagellum basal body</location>
    </subcellularLocation>
</comment>
<dbReference type="InterPro" id="IPR010930">
    <property type="entry name" value="Flg_bb/hook_C_dom"/>
</dbReference>
<feature type="domain" description="Flagellar basal body rod protein N-terminal" evidence="7">
    <location>
        <begin position="7"/>
        <end position="35"/>
    </location>
</feature>
<dbReference type="NCBIfam" id="TIGR01395">
    <property type="entry name" value="FlgC"/>
    <property type="match status" value="1"/>
</dbReference>
<keyword evidence="9" id="KW-0969">Cilium</keyword>
<keyword evidence="9" id="KW-0282">Flagellum</keyword>
<dbReference type="EMBL" id="FWZX01000027">
    <property type="protein sequence ID" value="SMF68155.1"/>
    <property type="molecule type" value="Genomic_DNA"/>
</dbReference>
<dbReference type="PANTHER" id="PTHR30435:SF2">
    <property type="entry name" value="FLAGELLAR BASAL-BODY ROD PROTEIN FLGC"/>
    <property type="match status" value="1"/>
</dbReference>
<comment type="subunit">
    <text evidence="5 6">The basal body constitutes a major portion of the flagellar organelle and consists of four rings (L,P,S, and M) mounted on a central rod. The rod consists of about 26 subunits of FlgG in the distal portion, and FlgB, FlgC and FlgF are thought to build up the proximal portion of the rod with about 6 subunits each.</text>
</comment>
<dbReference type="InterPro" id="IPR006299">
    <property type="entry name" value="FlgC"/>
</dbReference>
<reference evidence="9 10" key="1">
    <citation type="submission" date="2017-04" db="EMBL/GenBank/DDBJ databases">
        <authorList>
            <person name="Afonso C.L."/>
            <person name="Miller P.J."/>
            <person name="Scott M.A."/>
            <person name="Spackman E."/>
            <person name="Goraichik I."/>
            <person name="Dimitrov K.M."/>
            <person name="Suarez D.L."/>
            <person name="Swayne D.E."/>
        </authorList>
    </citation>
    <scope>NUCLEOTIDE SEQUENCE [LARGE SCALE GENOMIC DNA]</scope>
    <source>
        <strain evidence="9 10">USBA 355</strain>
    </source>
</reference>
<proteinExistence type="inferred from homology"/>
<dbReference type="AlphaFoldDB" id="A0A1Y6CJ28"/>
<dbReference type="RefSeq" id="WP_085125436.1">
    <property type="nucleotide sequence ID" value="NZ_FWZX01000027.1"/>
</dbReference>
<evidence type="ECO:0000256" key="3">
    <source>
        <dbReference type="ARBA" id="ARBA00017941"/>
    </source>
</evidence>
<name>A0A1Y6CJ28_9PROT</name>
<evidence type="ECO:0000256" key="1">
    <source>
        <dbReference type="ARBA" id="ARBA00004117"/>
    </source>
</evidence>
<evidence type="ECO:0000256" key="5">
    <source>
        <dbReference type="ARBA" id="ARBA00025933"/>
    </source>
</evidence>